<evidence type="ECO:0000313" key="2">
    <source>
        <dbReference type="Proteomes" id="UP000005070"/>
    </source>
</evidence>
<dbReference type="Gene3D" id="3.40.1350.10">
    <property type="match status" value="1"/>
</dbReference>
<dbReference type="GeneID" id="93848465"/>
<protein>
    <recommendedName>
        <fullName evidence="3">Restriction endonuclease</fullName>
    </recommendedName>
</protein>
<organism evidence="1 2">
    <name type="scientific">Streptococcus constellatus subsp. constellatus SK53</name>
    <dbReference type="NCBI Taxonomy" id="1095730"/>
    <lineage>
        <taxon>Bacteria</taxon>
        <taxon>Bacillati</taxon>
        <taxon>Bacillota</taxon>
        <taxon>Bacilli</taxon>
        <taxon>Lactobacillales</taxon>
        <taxon>Streptococcaceae</taxon>
        <taxon>Streptococcus</taxon>
        <taxon>Streptococcus anginosus group</taxon>
    </lineage>
</organism>
<accession>A0AAD2SXE9</accession>
<proteinExistence type="predicted"/>
<dbReference type="Proteomes" id="UP000005070">
    <property type="component" value="Unassembled WGS sequence"/>
</dbReference>
<dbReference type="GO" id="GO:0003676">
    <property type="term" value="F:nucleic acid binding"/>
    <property type="evidence" value="ECO:0007669"/>
    <property type="project" value="InterPro"/>
</dbReference>
<dbReference type="AlphaFoldDB" id="A0AAD2SXE9"/>
<evidence type="ECO:0000313" key="1">
    <source>
        <dbReference type="EMBL" id="EID21824.1"/>
    </source>
</evidence>
<evidence type="ECO:0008006" key="3">
    <source>
        <dbReference type="Google" id="ProtNLM"/>
    </source>
</evidence>
<reference evidence="1 2" key="1">
    <citation type="submission" date="2012-01" db="EMBL/GenBank/DDBJ databases">
        <authorList>
            <person name="Harkins D.M."/>
            <person name="Madupu R."/>
            <person name="Durkin A.S."/>
            <person name="Torralba M."/>
            <person name="Methe B."/>
            <person name="Sutton G.G."/>
            <person name="Nelson K.E."/>
        </authorList>
    </citation>
    <scope>NUCLEOTIDE SEQUENCE [LARGE SCALE GENOMIC DNA]</scope>
    <source>
        <strain evidence="1 2">SK53</strain>
    </source>
</reference>
<comment type="caution">
    <text evidence="1">The sequence shown here is derived from an EMBL/GenBank/DDBJ whole genome shotgun (WGS) entry which is preliminary data.</text>
</comment>
<dbReference type="RefSeq" id="WP_006269715.1">
    <property type="nucleotide sequence ID" value="NZ_AICQ01000009.1"/>
</dbReference>
<dbReference type="EMBL" id="AICQ01000009">
    <property type="protein sequence ID" value="EID21824.1"/>
    <property type="molecule type" value="Genomic_DNA"/>
</dbReference>
<dbReference type="InterPro" id="IPR011856">
    <property type="entry name" value="tRNA_endonuc-like_dom_sf"/>
</dbReference>
<name>A0AAD2SXE9_STRCV</name>
<sequence>MKLDEHFASDIQQKAIQFWKNEKKSKQFFKLSFEKELKHSLDDSKENWRVELTRALKSMSPQKFETFARGLVKEMGVKLDEKIGVSYTNDGGLDGFGLLLVQMTSEPIV</sequence>
<gene>
    <name evidence="1" type="ORF">HMPREF1044_1433</name>
</gene>